<protein>
    <submittedName>
        <fullName evidence="1">Uncharacterized protein</fullName>
    </submittedName>
</protein>
<dbReference type="EMBL" id="CP064948">
    <property type="protein sequence ID" value="QPH52096.1"/>
    <property type="molecule type" value="Genomic_DNA"/>
</dbReference>
<keyword evidence="1" id="KW-0614">Plasmid</keyword>
<gene>
    <name evidence="1" type="ORF">IZU98_24780</name>
</gene>
<reference evidence="1 2" key="1">
    <citation type="submission" date="2020-11" db="EMBL/GenBank/DDBJ databases">
        <title>Pseudomonas fulva producing VIM-24.</title>
        <authorList>
            <person name="Liu S."/>
        </authorList>
    </citation>
    <scope>NUCLEOTIDE SEQUENCE [LARGE SCALE GENOMIC DNA]</scope>
    <source>
        <strain evidence="1 2">ZDHY414</strain>
        <plasmid evidence="1 2">pVIM-24-ZDHY414</plasmid>
    </source>
</reference>
<name>A0A7S9LD60_9PSED</name>
<evidence type="ECO:0000313" key="1">
    <source>
        <dbReference type="EMBL" id="QPH52096.1"/>
    </source>
</evidence>
<dbReference type="Proteomes" id="UP000594430">
    <property type="component" value="Plasmid pVIM-24-ZDHY414"/>
</dbReference>
<geneLocation type="plasmid" evidence="1 2">
    <name>pVIM-24-ZDHY414</name>
</geneLocation>
<dbReference type="AlphaFoldDB" id="A0A7S9LD60"/>
<dbReference type="RefSeq" id="WP_196110790.1">
    <property type="nucleotide sequence ID" value="NZ_CP064945.1"/>
</dbReference>
<accession>A0A7S9LD60</accession>
<sequence>MPTLNCKKDIFELIKAPAFLSAMSVDSREDFLEKSDSHPNEMFEYFANKWDEEGKGVKLFSTPRRANNCGGQYGTWFSVSKLYGRPALPYRVQAAEYVPWGVEIDVADVGDFGTLGQALDAAFWAHENGCVELAVIVENEDLGRYVQGESNIPDVAVHGQSHEARALDDSIMALTQRHQAEVSARALRFAEAVPLTDIPELLAQIRARVKACEIEDSTNVRLHLAASIKAHILSGTGVLIEVENNDLKHHHHLAIDATTLVQINQGEHIVYVDVNGVYQTQKAANASISRKFTELYKPHITPNPRGKPFSVCWFHGTPWEVYLDENTFRQVEREPELIEDDVLNSCLTEEQVVSRIVASVAEAYKRRRERLHQLSDNHHGV</sequence>
<evidence type="ECO:0000313" key="2">
    <source>
        <dbReference type="Proteomes" id="UP000594430"/>
    </source>
</evidence>
<proteinExistence type="predicted"/>
<organism evidence="1 2">
    <name type="scientific">Pseudomonas fulva</name>
    <dbReference type="NCBI Taxonomy" id="47880"/>
    <lineage>
        <taxon>Bacteria</taxon>
        <taxon>Pseudomonadati</taxon>
        <taxon>Pseudomonadota</taxon>
        <taxon>Gammaproteobacteria</taxon>
        <taxon>Pseudomonadales</taxon>
        <taxon>Pseudomonadaceae</taxon>
        <taxon>Pseudomonas</taxon>
    </lineage>
</organism>